<dbReference type="RefSeq" id="WP_194093278.1">
    <property type="nucleotide sequence ID" value="NZ_JADFTZ010000001.1"/>
</dbReference>
<dbReference type="NCBIfam" id="TIGR04183">
    <property type="entry name" value="Por_Secre_tail"/>
    <property type="match status" value="1"/>
</dbReference>
<dbReference type="InterPro" id="IPR026444">
    <property type="entry name" value="Secre_tail"/>
</dbReference>
<accession>A0ABR9WNK0</accession>
<dbReference type="Proteomes" id="UP000656274">
    <property type="component" value="Unassembled WGS sequence"/>
</dbReference>
<evidence type="ECO:0000256" key="2">
    <source>
        <dbReference type="SAM" id="SignalP"/>
    </source>
</evidence>
<comment type="caution">
    <text evidence="4">The sequence shown here is derived from an EMBL/GenBank/DDBJ whole genome shotgun (WGS) entry which is preliminary data.</text>
</comment>
<protein>
    <submittedName>
        <fullName evidence="4">T9SS type A sorting domain-containing protein</fullName>
    </submittedName>
</protein>
<feature type="domain" description="Secretion system C-terminal sorting" evidence="3">
    <location>
        <begin position="84"/>
        <end position="153"/>
    </location>
</feature>
<feature type="chain" id="PRO_5046698088" evidence="2">
    <location>
        <begin position="21"/>
        <end position="160"/>
    </location>
</feature>
<keyword evidence="1 2" id="KW-0732">Signal</keyword>
<name>A0ABR9WNK0_9FLAO</name>
<keyword evidence="5" id="KW-1185">Reference proteome</keyword>
<evidence type="ECO:0000313" key="5">
    <source>
        <dbReference type="Proteomes" id="UP000656274"/>
    </source>
</evidence>
<dbReference type="EMBL" id="JADFTZ010000001">
    <property type="protein sequence ID" value="MBE9575348.1"/>
    <property type="molecule type" value="Genomic_DNA"/>
</dbReference>
<evidence type="ECO:0000256" key="1">
    <source>
        <dbReference type="ARBA" id="ARBA00022729"/>
    </source>
</evidence>
<organism evidence="4 5">
    <name type="scientific">Flavobacterium proteolyticum</name>
    <dbReference type="NCBI Taxonomy" id="2911683"/>
    <lineage>
        <taxon>Bacteria</taxon>
        <taxon>Pseudomonadati</taxon>
        <taxon>Bacteroidota</taxon>
        <taxon>Flavobacteriia</taxon>
        <taxon>Flavobacteriales</taxon>
        <taxon>Flavobacteriaceae</taxon>
        <taxon>Flavobacterium</taxon>
    </lineage>
</organism>
<reference evidence="4 5" key="1">
    <citation type="submission" date="2020-10" db="EMBL/GenBank/DDBJ databases">
        <title>The genome sequence of Flavobacterium aquaticum 1Y8A.</title>
        <authorList>
            <person name="Liu Y."/>
        </authorList>
    </citation>
    <scope>NUCLEOTIDE SEQUENCE [LARGE SCALE GENOMIC DNA]</scope>
    <source>
        <strain evidence="4 5">1Y8A</strain>
    </source>
</reference>
<feature type="signal peptide" evidence="2">
    <location>
        <begin position="1"/>
        <end position="20"/>
    </location>
</feature>
<evidence type="ECO:0000259" key="3">
    <source>
        <dbReference type="Pfam" id="PF18962"/>
    </source>
</evidence>
<dbReference type="Pfam" id="PF18962">
    <property type="entry name" value="Por_Secre_tail"/>
    <property type="match status" value="1"/>
</dbReference>
<sequence length="160" mass="17478">MKIKKLLIATLLLGAFQAQAQESVATSGGNASGTNGNVSYTVGQVVYTTNTGTTGSVAQGVQQPFEIQTVLGAENFNINLQLAVYPNPTTNWLQLEVRNTDFANLSYQFFDLNGKMILNEKITAETSSIQMERLPAAIFLLKVVSNNKEVKTFKIIKKEN</sequence>
<proteinExistence type="predicted"/>
<evidence type="ECO:0000313" key="4">
    <source>
        <dbReference type="EMBL" id="MBE9575348.1"/>
    </source>
</evidence>
<gene>
    <name evidence="4" type="ORF">IM755_01380</name>
</gene>